<evidence type="ECO:0000256" key="4">
    <source>
        <dbReference type="ARBA" id="ARBA00022679"/>
    </source>
</evidence>
<reference evidence="9 10" key="1">
    <citation type="submission" date="2020-10" db="EMBL/GenBank/DDBJ databases">
        <title>The genome sequence of Chitinilyticum litopenaei 4Y14.</title>
        <authorList>
            <person name="Liu Y."/>
        </authorList>
    </citation>
    <scope>NUCLEOTIDE SEQUENCE [LARGE SCALE GENOMIC DNA]</scope>
    <source>
        <strain evidence="9 10">4Y14</strain>
    </source>
</reference>
<feature type="domain" description="RsmI HTH" evidence="8">
    <location>
        <begin position="226"/>
        <end position="270"/>
    </location>
</feature>
<dbReference type="AlphaFoldDB" id="A0A8J7FLS3"/>
<accession>A0A8J7FLS3</accession>
<dbReference type="NCBIfam" id="TIGR00096">
    <property type="entry name" value="16S rRNA (cytidine(1402)-2'-O)-methyltransferase"/>
    <property type="match status" value="1"/>
</dbReference>
<dbReference type="SUPFAM" id="SSF53790">
    <property type="entry name" value="Tetrapyrrole methylase"/>
    <property type="match status" value="1"/>
</dbReference>
<dbReference type="EC" id="2.1.1.198" evidence="6"/>
<name>A0A8J7FLS3_9NEIS</name>
<dbReference type="Pfam" id="PF23016">
    <property type="entry name" value="RsmI_C"/>
    <property type="match status" value="1"/>
</dbReference>
<dbReference type="InterPro" id="IPR018063">
    <property type="entry name" value="SAM_MeTrfase_RsmI_CS"/>
</dbReference>
<dbReference type="Gene3D" id="3.40.1010.10">
    <property type="entry name" value="Cobalt-precorrin-4 Transmethylase, Domain 1"/>
    <property type="match status" value="1"/>
</dbReference>
<protein>
    <recommendedName>
        <fullName evidence="6">Ribosomal RNA small subunit methyltransferase I</fullName>
        <ecNumber evidence="6">2.1.1.198</ecNumber>
    </recommendedName>
    <alternativeName>
        <fullName evidence="6">16S rRNA 2'-O-ribose C1402 methyltransferase</fullName>
    </alternativeName>
    <alternativeName>
        <fullName evidence="6">rRNA (cytidine-2'-O-)-methyltransferase RsmI</fullName>
    </alternativeName>
</protein>
<dbReference type="FunFam" id="3.30.950.10:FF:000002">
    <property type="entry name" value="Ribosomal RNA small subunit methyltransferase I"/>
    <property type="match status" value="1"/>
</dbReference>
<dbReference type="InterPro" id="IPR014777">
    <property type="entry name" value="4pyrrole_Mease_sub1"/>
</dbReference>
<dbReference type="InterPro" id="IPR008189">
    <property type="entry name" value="rRNA_ssu_MeTfrase_I"/>
</dbReference>
<evidence type="ECO:0000259" key="8">
    <source>
        <dbReference type="Pfam" id="PF23016"/>
    </source>
</evidence>
<keyword evidence="1 6" id="KW-0963">Cytoplasm</keyword>
<keyword evidence="2 6" id="KW-0698">rRNA processing</keyword>
<dbReference type="PROSITE" id="PS01296">
    <property type="entry name" value="RSMI"/>
    <property type="match status" value="1"/>
</dbReference>
<dbReference type="Proteomes" id="UP000604481">
    <property type="component" value="Unassembled WGS sequence"/>
</dbReference>
<dbReference type="InterPro" id="IPR053910">
    <property type="entry name" value="RsmI_HTH"/>
</dbReference>
<gene>
    <name evidence="6 9" type="primary">rsmI</name>
    <name evidence="9" type="ORF">INR99_12830</name>
</gene>
<dbReference type="InterPro" id="IPR014776">
    <property type="entry name" value="4pyrrole_Mease_sub2"/>
</dbReference>
<evidence type="ECO:0000256" key="6">
    <source>
        <dbReference type="HAMAP-Rule" id="MF_01877"/>
    </source>
</evidence>
<keyword evidence="5 6" id="KW-0949">S-adenosyl-L-methionine</keyword>
<evidence type="ECO:0000256" key="1">
    <source>
        <dbReference type="ARBA" id="ARBA00022490"/>
    </source>
</evidence>
<comment type="catalytic activity">
    <reaction evidence="6">
        <text>cytidine(1402) in 16S rRNA + S-adenosyl-L-methionine = 2'-O-methylcytidine(1402) in 16S rRNA + S-adenosyl-L-homocysteine + H(+)</text>
        <dbReference type="Rhea" id="RHEA:42924"/>
        <dbReference type="Rhea" id="RHEA-COMP:10285"/>
        <dbReference type="Rhea" id="RHEA-COMP:10286"/>
        <dbReference type="ChEBI" id="CHEBI:15378"/>
        <dbReference type="ChEBI" id="CHEBI:57856"/>
        <dbReference type="ChEBI" id="CHEBI:59789"/>
        <dbReference type="ChEBI" id="CHEBI:74495"/>
        <dbReference type="ChEBI" id="CHEBI:82748"/>
        <dbReference type="EC" id="2.1.1.198"/>
    </reaction>
</comment>
<sequence>MVATPIGNRGDFTSRALDVLRQADVIAAEDTRVTGLLLKHYGISTPMVSLREHNERGMAEKLVSRMQAGEVVAQVSDAGTPAISDPGAVLVATAHAAGVPVVPIPGASALTTALSAAGFTAPHALFYGFLQPKSGQRKAELAQLQALPFQIVFYEAPHRILECLADLVEVLGPSREAVLCRELTKTFETIRRGSLAELHAFVAADSNQQRGECVLVLDAAAAQPKAAGDEYDSLLLPLLAELPLKQAVALAVQISSAPRNLLYERALQLKKAGDT</sequence>
<dbReference type="GO" id="GO:0005737">
    <property type="term" value="C:cytoplasm"/>
    <property type="evidence" value="ECO:0007669"/>
    <property type="project" value="UniProtKB-SubCell"/>
</dbReference>
<evidence type="ECO:0000259" key="7">
    <source>
        <dbReference type="Pfam" id="PF00590"/>
    </source>
</evidence>
<dbReference type="PIRSF" id="PIRSF005917">
    <property type="entry name" value="MTase_YraL"/>
    <property type="match status" value="1"/>
</dbReference>
<dbReference type="InterPro" id="IPR035996">
    <property type="entry name" value="4pyrrol_Methylase_sf"/>
</dbReference>
<dbReference type="PANTHER" id="PTHR46111:SF1">
    <property type="entry name" value="RIBOSOMAL RNA SMALL SUBUNIT METHYLTRANSFERASE I"/>
    <property type="match status" value="1"/>
</dbReference>
<dbReference type="Gene3D" id="3.30.950.10">
    <property type="entry name" value="Methyltransferase, Cobalt-precorrin-4 Transmethylase, Domain 2"/>
    <property type="match status" value="1"/>
</dbReference>
<dbReference type="CDD" id="cd11648">
    <property type="entry name" value="RsmI"/>
    <property type="match status" value="1"/>
</dbReference>
<evidence type="ECO:0000313" key="10">
    <source>
        <dbReference type="Proteomes" id="UP000604481"/>
    </source>
</evidence>
<keyword evidence="4 6" id="KW-0808">Transferase</keyword>
<organism evidence="9 10">
    <name type="scientific">Chitinilyticum piscinae</name>
    <dbReference type="NCBI Taxonomy" id="2866724"/>
    <lineage>
        <taxon>Bacteria</taxon>
        <taxon>Pseudomonadati</taxon>
        <taxon>Pseudomonadota</taxon>
        <taxon>Betaproteobacteria</taxon>
        <taxon>Neisseriales</taxon>
        <taxon>Chitinibacteraceae</taxon>
        <taxon>Chitinilyticum</taxon>
    </lineage>
</organism>
<proteinExistence type="inferred from homology"/>
<evidence type="ECO:0000256" key="2">
    <source>
        <dbReference type="ARBA" id="ARBA00022552"/>
    </source>
</evidence>
<evidence type="ECO:0000256" key="5">
    <source>
        <dbReference type="ARBA" id="ARBA00022691"/>
    </source>
</evidence>
<feature type="domain" description="Tetrapyrrole methylase" evidence="7">
    <location>
        <begin position="2"/>
        <end position="198"/>
    </location>
</feature>
<dbReference type="HAMAP" id="MF_01877">
    <property type="entry name" value="16SrRNA_methyltr_I"/>
    <property type="match status" value="1"/>
</dbReference>
<dbReference type="GO" id="GO:0070677">
    <property type="term" value="F:rRNA (cytosine-2'-O-)-methyltransferase activity"/>
    <property type="evidence" value="ECO:0007669"/>
    <property type="project" value="UniProtKB-UniRule"/>
</dbReference>
<dbReference type="PANTHER" id="PTHR46111">
    <property type="entry name" value="RIBOSOMAL RNA SMALL SUBUNIT METHYLTRANSFERASE I"/>
    <property type="match status" value="1"/>
</dbReference>
<evidence type="ECO:0000313" key="9">
    <source>
        <dbReference type="EMBL" id="MBE9610227.1"/>
    </source>
</evidence>
<comment type="subcellular location">
    <subcellularLocation>
        <location evidence="6">Cytoplasm</location>
    </subcellularLocation>
</comment>
<evidence type="ECO:0000256" key="3">
    <source>
        <dbReference type="ARBA" id="ARBA00022603"/>
    </source>
</evidence>
<comment type="caution">
    <text evidence="9">The sequence shown here is derived from an EMBL/GenBank/DDBJ whole genome shotgun (WGS) entry which is preliminary data.</text>
</comment>
<dbReference type="FunFam" id="3.40.1010.10:FF:000007">
    <property type="entry name" value="Ribosomal RNA small subunit methyltransferase I"/>
    <property type="match status" value="1"/>
</dbReference>
<comment type="function">
    <text evidence="6">Catalyzes the 2'-O-methylation of the ribose of cytidine 1402 (C1402) in 16S rRNA.</text>
</comment>
<keyword evidence="3 6" id="KW-0489">Methyltransferase</keyword>
<dbReference type="EMBL" id="JADFUA010000008">
    <property type="protein sequence ID" value="MBE9610227.1"/>
    <property type="molecule type" value="Genomic_DNA"/>
</dbReference>
<keyword evidence="10" id="KW-1185">Reference proteome</keyword>
<comment type="similarity">
    <text evidence="6">Belongs to the methyltransferase superfamily. RsmI family.</text>
</comment>
<dbReference type="InterPro" id="IPR000878">
    <property type="entry name" value="4pyrrol_Mease"/>
</dbReference>
<dbReference type="Pfam" id="PF00590">
    <property type="entry name" value="TP_methylase"/>
    <property type="match status" value="1"/>
</dbReference>